<keyword evidence="5" id="KW-1185">Reference proteome</keyword>
<dbReference type="PANTHER" id="PTHR32385:SF15">
    <property type="entry name" value="INOSITOL PHOSPHOCERAMIDE MANNOSYLTRANSFERASE 1"/>
    <property type="match status" value="1"/>
</dbReference>
<keyword evidence="2" id="KW-0175">Coiled coil</keyword>
<organism evidence="4 5">
    <name type="scientific">Durusdinium trenchii</name>
    <dbReference type="NCBI Taxonomy" id="1381693"/>
    <lineage>
        <taxon>Eukaryota</taxon>
        <taxon>Sar</taxon>
        <taxon>Alveolata</taxon>
        <taxon>Dinophyceae</taxon>
        <taxon>Suessiales</taxon>
        <taxon>Symbiodiniaceae</taxon>
        <taxon>Durusdinium</taxon>
    </lineage>
</organism>
<protein>
    <submittedName>
        <fullName evidence="4">Uncharacterized glycosyltransferase L373</fullName>
    </submittedName>
</protein>
<gene>
    <name evidence="4" type="ORF">SCF082_LOCUS5327</name>
</gene>
<evidence type="ECO:0000256" key="2">
    <source>
        <dbReference type="SAM" id="Coils"/>
    </source>
</evidence>
<dbReference type="Gene3D" id="3.90.550.20">
    <property type="match status" value="1"/>
</dbReference>
<keyword evidence="1" id="KW-0808">Transferase</keyword>
<dbReference type="EMBL" id="CAXAMM010002880">
    <property type="protein sequence ID" value="CAK8997725.1"/>
    <property type="molecule type" value="Genomic_DNA"/>
</dbReference>
<dbReference type="SUPFAM" id="SSF53448">
    <property type="entry name" value="Nucleotide-diphospho-sugar transferases"/>
    <property type="match status" value="1"/>
</dbReference>
<comment type="caution">
    <text evidence="4">The sequence shown here is derived from an EMBL/GenBank/DDBJ whole genome shotgun (WGS) entry which is preliminary data.</text>
</comment>
<sequence length="627" mass="70895">MESARLRELRARENALRAELQVVEAALEAAINEGAAAPEESGEPHLHHRPSWSMLGGADGASTVPRNLGQEETDLQAVLKSFPSLDVGPIGEFNHWDRRECRVRNPEVWTKRCEDYMASLGSAAIPKVIHQIWVGPKEPPCLWLDTFRADYLEAHPDWSYEIWSDERVAKLPMFNEKIYVEEKMWQCKADILRLEFLWHHGGVYVDADMISVGKKSLNPIVELGKETGFVIAYEPDTKDKPYSILGNSVIACTPKHPLILMLILYLKQTFYQKRNHIEVFAVTGPVMYTKCLVDSCMPIFIAAQELLYPAFHFVPNPDAIDFSRFPKCLMFQFGYTCSGLEGYVKRRNRCKRPSECPFHAKTPYAQSYKALSGPDTPLYGQVPVAMAYLEQLLSLPVPADGSFPLEEGTALFLVDGEIVHLVELRQQVPGFMGRVRHQPWDVVMLGMEWSTGADEVVLFNVPPGGRPKHSNCLAIIVNVAGTKKMQVLRPTLQRCVTPTGFDPSPLFNSAGQLSLWFAAQKYPGTLEEARIWKSMPQVRQAFQQLARHDPPLQCETYEVHGNLLKGQQDGRMVFEMVLEPNGGIMFRSWNDDNSPNCEMKSAPGRVEWMKVFYNHAIVFEAQNKPIS</sequence>
<proteinExistence type="predicted"/>
<evidence type="ECO:0000313" key="4">
    <source>
        <dbReference type="EMBL" id="CAK8997725.1"/>
    </source>
</evidence>
<evidence type="ECO:0000256" key="1">
    <source>
        <dbReference type="ARBA" id="ARBA00022679"/>
    </source>
</evidence>
<dbReference type="InterPro" id="IPR029044">
    <property type="entry name" value="Nucleotide-diphossugar_trans"/>
</dbReference>
<evidence type="ECO:0000313" key="5">
    <source>
        <dbReference type="Proteomes" id="UP001642464"/>
    </source>
</evidence>
<feature type="region of interest" description="Disordered" evidence="3">
    <location>
        <begin position="36"/>
        <end position="66"/>
    </location>
</feature>
<evidence type="ECO:0000256" key="3">
    <source>
        <dbReference type="SAM" id="MobiDB-lite"/>
    </source>
</evidence>
<dbReference type="Proteomes" id="UP001642464">
    <property type="component" value="Unassembled WGS sequence"/>
</dbReference>
<accession>A0ABP0I557</accession>
<dbReference type="Pfam" id="PF04488">
    <property type="entry name" value="Gly_transf_sug"/>
    <property type="match status" value="1"/>
</dbReference>
<dbReference type="InterPro" id="IPR051706">
    <property type="entry name" value="Glycosyltransferase_domain"/>
</dbReference>
<feature type="coiled-coil region" evidence="2">
    <location>
        <begin position="6"/>
        <end position="33"/>
    </location>
</feature>
<name>A0ABP0I557_9DINO</name>
<dbReference type="InterPro" id="IPR007577">
    <property type="entry name" value="GlycoTrfase_DXD_sugar-bd_CS"/>
</dbReference>
<reference evidence="4 5" key="1">
    <citation type="submission" date="2024-02" db="EMBL/GenBank/DDBJ databases">
        <authorList>
            <person name="Chen Y."/>
            <person name="Shah S."/>
            <person name="Dougan E. K."/>
            <person name="Thang M."/>
            <person name="Chan C."/>
        </authorList>
    </citation>
    <scope>NUCLEOTIDE SEQUENCE [LARGE SCALE GENOMIC DNA]</scope>
</reference>
<dbReference type="PANTHER" id="PTHR32385">
    <property type="entry name" value="MANNOSYL PHOSPHORYLINOSITOL CERAMIDE SYNTHASE"/>
    <property type="match status" value="1"/>
</dbReference>